<dbReference type="EnsemblMetazoa" id="AMIN014314-RA">
    <property type="protein sequence ID" value="AMIN014314-PA"/>
    <property type="gene ID" value="AMIN014314"/>
</dbReference>
<organism evidence="2 3">
    <name type="scientific">Anopheles minimus</name>
    <dbReference type="NCBI Taxonomy" id="112268"/>
    <lineage>
        <taxon>Eukaryota</taxon>
        <taxon>Metazoa</taxon>
        <taxon>Ecdysozoa</taxon>
        <taxon>Arthropoda</taxon>
        <taxon>Hexapoda</taxon>
        <taxon>Insecta</taxon>
        <taxon>Pterygota</taxon>
        <taxon>Neoptera</taxon>
        <taxon>Endopterygota</taxon>
        <taxon>Diptera</taxon>
        <taxon>Nematocera</taxon>
        <taxon>Culicoidea</taxon>
        <taxon>Culicidae</taxon>
        <taxon>Anophelinae</taxon>
        <taxon>Anopheles</taxon>
    </lineage>
</organism>
<accession>A0A182WNN2</accession>
<name>A0A182WNN2_9DIPT</name>
<protein>
    <submittedName>
        <fullName evidence="2">Uncharacterized protein</fullName>
    </submittedName>
</protein>
<dbReference type="Proteomes" id="UP000075920">
    <property type="component" value="Unassembled WGS sequence"/>
</dbReference>
<sequence>MNAGEARSPMGKSYGVSETHMQ</sequence>
<feature type="region of interest" description="Disordered" evidence="1">
    <location>
        <begin position="1"/>
        <end position="22"/>
    </location>
</feature>
<reference evidence="2" key="2">
    <citation type="submission" date="2020-05" db="UniProtKB">
        <authorList>
            <consortium name="EnsemblMetazoa"/>
        </authorList>
    </citation>
    <scope>IDENTIFICATION</scope>
    <source>
        <strain evidence="2">MINIMUS1</strain>
    </source>
</reference>
<evidence type="ECO:0000313" key="2">
    <source>
        <dbReference type="EnsemblMetazoa" id="AMIN014314-PA"/>
    </source>
</evidence>
<dbReference type="AlphaFoldDB" id="A0A182WNN2"/>
<reference evidence="3" key="1">
    <citation type="submission" date="2013-03" db="EMBL/GenBank/DDBJ databases">
        <title>The Genome Sequence of Anopheles minimus MINIMUS1.</title>
        <authorList>
            <consortium name="The Broad Institute Genomics Platform"/>
            <person name="Neafsey D.E."/>
            <person name="Walton C."/>
            <person name="Walker B."/>
            <person name="Young S.K."/>
            <person name="Zeng Q."/>
            <person name="Gargeya S."/>
            <person name="Fitzgerald M."/>
            <person name="Haas B."/>
            <person name="Abouelleil A."/>
            <person name="Allen A.W."/>
            <person name="Alvarado L."/>
            <person name="Arachchi H.M."/>
            <person name="Berlin A.M."/>
            <person name="Chapman S.B."/>
            <person name="Gainer-Dewar J."/>
            <person name="Goldberg J."/>
            <person name="Griggs A."/>
            <person name="Gujja S."/>
            <person name="Hansen M."/>
            <person name="Howarth C."/>
            <person name="Imamovic A."/>
            <person name="Ireland A."/>
            <person name="Larimer J."/>
            <person name="McCowan C."/>
            <person name="Murphy C."/>
            <person name="Pearson M."/>
            <person name="Poon T.W."/>
            <person name="Priest M."/>
            <person name="Roberts A."/>
            <person name="Saif S."/>
            <person name="Shea T."/>
            <person name="Sisk P."/>
            <person name="Sykes S."/>
            <person name="Wortman J."/>
            <person name="Nusbaum C."/>
            <person name="Birren B."/>
        </authorList>
    </citation>
    <scope>NUCLEOTIDE SEQUENCE [LARGE SCALE GENOMIC DNA]</scope>
    <source>
        <strain evidence="3">MINIMUS1</strain>
    </source>
</reference>
<evidence type="ECO:0000256" key="1">
    <source>
        <dbReference type="SAM" id="MobiDB-lite"/>
    </source>
</evidence>
<dbReference type="VEuPathDB" id="VectorBase:AMIN014314"/>
<keyword evidence="3" id="KW-1185">Reference proteome</keyword>
<evidence type="ECO:0000313" key="3">
    <source>
        <dbReference type="Proteomes" id="UP000075920"/>
    </source>
</evidence>
<proteinExistence type="predicted"/>